<dbReference type="EMBL" id="OA925428">
    <property type="protein sequence ID" value="CAD7286081.1"/>
    <property type="molecule type" value="Genomic_DNA"/>
</dbReference>
<gene>
    <name evidence="2" type="ORF">NMOB1V02_LOCUS13683</name>
</gene>
<feature type="non-terminal residue" evidence="2">
    <location>
        <position position="85"/>
    </location>
</feature>
<name>A0A7R9GLT9_9CRUS</name>
<dbReference type="Proteomes" id="UP000678499">
    <property type="component" value="Unassembled WGS sequence"/>
</dbReference>
<dbReference type="AlphaFoldDB" id="A0A7R9GLT9"/>
<dbReference type="EMBL" id="CAJPEX010043391">
    <property type="protein sequence ID" value="CAG0926233.1"/>
    <property type="molecule type" value="Genomic_DNA"/>
</dbReference>
<proteinExistence type="predicted"/>
<keyword evidence="1" id="KW-0812">Transmembrane</keyword>
<evidence type="ECO:0000256" key="1">
    <source>
        <dbReference type="SAM" id="Phobius"/>
    </source>
</evidence>
<reference evidence="2" key="1">
    <citation type="submission" date="2020-11" db="EMBL/GenBank/DDBJ databases">
        <authorList>
            <person name="Tran Van P."/>
        </authorList>
    </citation>
    <scope>NUCLEOTIDE SEQUENCE</scope>
</reference>
<accession>A0A7R9GLT9</accession>
<organism evidence="2">
    <name type="scientific">Notodromas monacha</name>
    <dbReference type="NCBI Taxonomy" id="399045"/>
    <lineage>
        <taxon>Eukaryota</taxon>
        <taxon>Metazoa</taxon>
        <taxon>Ecdysozoa</taxon>
        <taxon>Arthropoda</taxon>
        <taxon>Crustacea</taxon>
        <taxon>Oligostraca</taxon>
        <taxon>Ostracoda</taxon>
        <taxon>Podocopa</taxon>
        <taxon>Podocopida</taxon>
        <taxon>Cypridocopina</taxon>
        <taxon>Cypridoidea</taxon>
        <taxon>Cyprididae</taxon>
        <taxon>Notodromas</taxon>
    </lineage>
</organism>
<feature type="transmembrane region" description="Helical" evidence="1">
    <location>
        <begin position="46"/>
        <end position="74"/>
    </location>
</feature>
<keyword evidence="3" id="KW-1185">Reference proteome</keyword>
<evidence type="ECO:0000313" key="3">
    <source>
        <dbReference type="Proteomes" id="UP000678499"/>
    </source>
</evidence>
<keyword evidence="1" id="KW-1133">Transmembrane helix</keyword>
<keyword evidence="1" id="KW-0472">Membrane</keyword>
<sequence length="85" mass="9436">MTYICLVSGPINLIQSDCLVECTPQNRRQVKEDDDRRRKRAARNGAALKLLSVGMGGVADFRLTGAAIFFILILSKYHMVFGSDC</sequence>
<protein>
    <submittedName>
        <fullName evidence="2">Uncharacterized protein</fullName>
    </submittedName>
</protein>
<evidence type="ECO:0000313" key="2">
    <source>
        <dbReference type="EMBL" id="CAD7286081.1"/>
    </source>
</evidence>